<name>A0AAW2FNQ6_9HYME</name>
<gene>
    <name evidence="2" type="ORF">PUN28_010328</name>
</gene>
<protein>
    <submittedName>
        <fullName evidence="2">Uncharacterized protein</fullName>
    </submittedName>
</protein>
<dbReference type="EMBL" id="JADYXP020000009">
    <property type="protein sequence ID" value="KAL0117418.1"/>
    <property type="molecule type" value="Genomic_DNA"/>
</dbReference>
<reference evidence="2 3" key="1">
    <citation type="submission" date="2023-03" db="EMBL/GenBank/DDBJ databases">
        <title>High recombination rates correlate with genetic variation in Cardiocondyla obscurior ants.</title>
        <authorList>
            <person name="Errbii M."/>
        </authorList>
    </citation>
    <scope>NUCLEOTIDE SEQUENCE [LARGE SCALE GENOMIC DNA]</scope>
    <source>
        <strain evidence="2">Alpha-2009</strain>
        <tissue evidence="2">Whole body</tissue>
    </source>
</reference>
<evidence type="ECO:0000313" key="2">
    <source>
        <dbReference type="EMBL" id="KAL0117418.1"/>
    </source>
</evidence>
<sequence length="104" mass="12370">MARERREDAEEESQEAREENLSLYPRYFILRTVVINERNVRSAAERSRSRSQSPRQSERRRIAHRRSRSLSFNSQSFDTAVPGCPQVVRKIPRIVFIQIRGRRV</sequence>
<comment type="caution">
    <text evidence="2">The sequence shown here is derived from an EMBL/GenBank/DDBJ whole genome shotgun (WGS) entry which is preliminary data.</text>
</comment>
<keyword evidence="3" id="KW-1185">Reference proteome</keyword>
<accession>A0AAW2FNQ6</accession>
<feature type="region of interest" description="Disordered" evidence="1">
    <location>
        <begin position="40"/>
        <end position="75"/>
    </location>
</feature>
<evidence type="ECO:0000256" key="1">
    <source>
        <dbReference type="SAM" id="MobiDB-lite"/>
    </source>
</evidence>
<evidence type="ECO:0000313" key="3">
    <source>
        <dbReference type="Proteomes" id="UP001430953"/>
    </source>
</evidence>
<organism evidence="2 3">
    <name type="scientific">Cardiocondyla obscurior</name>
    <dbReference type="NCBI Taxonomy" id="286306"/>
    <lineage>
        <taxon>Eukaryota</taxon>
        <taxon>Metazoa</taxon>
        <taxon>Ecdysozoa</taxon>
        <taxon>Arthropoda</taxon>
        <taxon>Hexapoda</taxon>
        <taxon>Insecta</taxon>
        <taxon>Pterygota</taxon>
        <taxon>Neoptera</taxon>
        <taxon>Endopterygota</taxon>
        <taxon>Hymenoptera</taxon>
        <taxon>Apocrita</taxon>
        <taxon>Aculeata</taxon>
        <taxon>Formicoidea</taxon>
        <taxon>Formicidae</taxon>
        <taxon>Myrmicinae</taxon>
        <taxon>Cardiocondyla</taxon>
    </lineage>
</organism>
<dbReference type="AlphaFoldDB" id="A0AAW2FNQ6"/>
<proteinExistence type="predicted"/>
<dbReference type="Proteomes" id="UP001430953">
    <property type="component" value="Unassembled WGS sequence"/>
</dbReference>